<dbReference type="Gene3D" id="1.20.1250.20">
    <property type="entry name" value="MFS general substrate transporter like domains"/>
    <property type="match status" value="2"/>
</dbReference>
<feature type="transmembrane region" description="Helical" evidence="4">
    <location>
        <begin position="47"/>
        <end position="69"/>
    </location>
</feature>
<dbReference type="Proteomes" id="UP000617628">
    <property type="component" value="Unassembled WGS sequence"/>
</dbReference>
<evidence type="ECO:0000313" key="5">
    <source>
        <dbReference type="EMBL" id="MBK1877124.1"/>
    </source>
</evidence>
<feature type="transmembrane region" description="Helical" evidence="4">
    <location>
        <begin position="214"/>
        <end position="236"/>
    </location>
</feature>
<feature type="transmembrane region" description="Helical" evidence="4">
    <location>
        <begin position="20"/>
        <end position="41"/>
    </location>
</feature>
<name>A0A934RXN6_9BACT</name>
<dbReference type="PANTHER" id="PTHR23526">
    <property type="entry name" value="INTEGRAL MEMBRANE TRANSPORT PROTEIN-RELATED"/>
    <property type="match status" value="1"/>
</dbReference>
<protein>
    <submittedName>
        <fullName evidence="5">MFS transporter</fullName>
    </submittedName>
</protein>
<organism evidence="5 6">
    <name type="scientific">Pelagicoccus mobilis</name>
    <dbReference type="NCBI Taxonomy" id="415221"/>
    <lineage>
        <taxon>Bacteria</taxon>
        <taxon>Pseudomonadati</taxon>
        <taxon>Verrucomicrobiota</taxon>
        <taxon>Opitutia</taxon>
        <taxon>Puniceicoccales</taxon>
        <taxon>Pelagicoccaceae</taxon>
        <taxon>Pelagicoccus</taxon>
    </lineage>
</organism>
<feature type="transmembrane region" description="Helical" evidence="4">
    <location>
        <begin position="279"/>
        <end position="300"/>
    </location>
</feature>
<dbReference type="InterPro" id="IPR052528">
    <property type="entry name" value="Sugar_transport-like"/>
</dbReference>
<reference evidence="5" key="1">
    <citation type="submission" date="2021-01" db="EMBL/GenBank/DDBJ databases">
        <title>Modified the classification status of verrucomicrobia.</title>
        <authorList>
            <person name="Feng X."/>
        </authorList>
    </citation>
    <scope>NUCLEOTIDE SEQUENCE</scope>
    <source>
        <strain evidence="5">KCTC 13126</strain>
    </source>
</reference>
<feature type="transmembrane region" description="Helical" evidence="4">
    <location>
        <begin position="166"/>
        <end position="185"/>
    </location>
</feature>
<feature type="transmembrane region" description="Helical" evidence="4">
    <location>
        <begin position="306"/>
        <end position="329"/>
    </location>
</feature>
<evidence type="ECO:0000256" key="1">
    <source>
        <dbReference type="ARBA" id="ARBA00022692"/>
    </source>
</evidence>
<keyword evidence="1 4" id="KW-0812">Transmembrane</keyword>
<dbReference type="RefSeq" id="WP_200355341.1">
    <property type="nucleotide sequence ID" value="NZ_JAENIL010000015.1"/>
</dbReference>
<sequence length="404" mass="43988">MSIDPEVIRKTFRWDCLRGAMFGVLETGWGGFALVIAIGYFEAPDTVKSIVAAAAAVGLLFNPISLSLFSRTEVRASRLAASIGYCSGGLMLLASFADTLMGFLVPVCLAFAIASQTMPLLVQIWTGNYPSNKRGSYLSVAMMMTVVAAFVCSVLGGWVLDRNIEDYRWVLVGLSVAYFASGFALDQMPSGPLKKGVAENPLRNLAYAVEDKKFGMMLVSWMFLGFGNLMVLPLRVEYLLQPEYGIEASKLTVMMATLGVPALFRFATSRLWGYLFDHIEFMVLRMVLNGLIMLSIILFLTTKNLWVIFSAAAVLGTAMAGANLSWNLWVTKFASPEKAPAYMSVHTFTTGIRGVLAPFLGFYLISGIGAGMTAVIGSTLVFISILVVGGTYFWLRRSGRAVQV</sequence>
<dbReference type="SUPFAM" id="SSF103473">
    <property type="entry name" value="MFS general substrate transporter"/>
    <property type="match status" value="1"/>
</dbReference>
<keyword evidence="2 4" id="KW-1133">Transmembrane helix</keyword>
<evidence type="ECO:0000313" key="6">
    <source>
        <dbReference type="Proteomes" id="UP000617628"/>
    </source>
</evidence>
<feature type="transmembrane region" description="Helical" evidence="4">
    <location>
        <begin position="137"/>
        <end position="160"/>
    </location>
</feature>
<feature type="transmembrane region" description="Helical" evidence="4">
    <location>
        <begin position="371"/>
        <end position="395"/>
    </location>
</feature>
<evidence type="ECO:0000256" key="3">
    <source>
        <dbReference type="ARBA" id="ARBA00023136"/>
    </source>
</evidence>
<gene>
    <name evidence="5" type="ORF">JIN87_09605</name>
</gene>
<dbReference type="InterPro" id="IPR036259">
    <property type="entry name" value="MFS_trans_sf"/>
</dbReference>
<keyword evidence="3 4" id="KW-0472">Membrane</keyword>
<dbReference type="EMBL" id="JAENIL010000015">
    <property type="protein sequence ID" value="MBK1877124.1"/>
    <property type="molecule type" value="Genomic_DNA"/>
</dbReference>
<keyword evidence="6" id="KW-1185">Reference proteome</keyword>
<proteinExistence type="predicted"/>
<dbReference type="PANTHER" id="PTHR23526:SF2">
    <property type="entry name" value="MAJOR FACILITATOR SUPERFAMILY (MFS) PROFILE DOMAIN-CONTAINING PROTEIN"/>
    <property type="match status" value="1"/>
</dbReference>
<evidence type="ECO:0000256" key="4">
    <source>
        <dbReference type="SAM" id="Phobius"/>
    </source>
</evidence>
<feature type="transmembrane region" description="Helical" evidence="4">
    <location>
        <begin position="341"/>
        <end position="365"/>
    </location>
</feature>
<dbReference type="GO" id="GO:0022857">
    <property type="term" value="F:transmembrane transporter activity"/>
    <property type="evidence" value="ECO:0007669"/>
    <property type="project" value="InterPro"/>
</dbReference>
<dbReference type="InterPro" id="IPR011701">
    <property type="entry name" value="MFS"/>
</dbReference>
<accession>A0A934RXN6</accession>
<feature type="transmembrane region" description="Helical" evidence="4">
    <location>
        <begin position="248"/>
        <end position="267"/>
    </location>
</feature>
<evidence type="ECO:0000256" key="2">
    <source>
        <dbReference type="ARBA" id="ARBA00022989"/>
    </source>
</evidence>
<dbReference type="AlphaFoldDB" id="A0A934RXN6"/>
<comment type="caution">
    <text evidence="5">The sequence shown here is derived from an EMBL/GenBank/DDBJ whole genome shotgun (WGS) entry which is preliminary data.</text>
</comment>
<dbReference type="Pfam" id="PF07690">
    <property type="entry name" value="MFS_1"/>
    <property type="match status" value="1"/>
</dbReference>